<dbReference type="AlphaFoldDB" id="A0AAJ4W5K6"/>
<comment type="caution">
    <text evidence="2">The sequence shown here is derived from an EMBL/GenBank/DDBJ whole genome shotgun (WGS) entry which is preliminary data.</text>
</comment>
<feature type="transmembrane region" description="Helical" evidence="1">
    <location>
        <begin position="42"/>
        <end position="60"/>
    </location>
</feature>
<keyword evidence="1" id="KW-0472">Membrane</keyword>
<feature type="transmembrane region" description="Helical" evidence="1">
    <location>
        <begin position="12"/>
        <end position="30"/>
    </location>
</feature>
<protein>
    <submittedName>
        <fullName evidence="2">Uncharacterized protein</fullName>
    </submittedName>
</protein>
<dbReference type="RefSeq" id="WP_006263158.1">
    <property type="nucleotide sequence ID" value="NZ_CP010817.1"/>
</dbReference>
<keyword evidence="3" id="KW-1185">Reference proteome</keyword>
<dbReference type="KEGG" id="mpw:MPR_1096"/>
<evidence type="ECO:0000256" key="1">
    <source>
        <dbReference type="SAM" id="Phobius"/>
    </source>
</evidence>
<evidence type="ECO:0000313" key="3">
    <source>
        <dbReference type="Proteomes" id="UP000183496"/>
    </source>
</evidence>
<reference evidence="2 3" key="1">
    <citation type="submission" date="2016-10" db="EMBL/GenBank/DDBJ databases">
        <authorList>
            <person name="Varghese N."/>
            <person name="Submissions S."/>
        </authorList>
    </citation>
    <scope>NUCLEOTIDE SEQUENCE [LARGE SCALE GENOMIC DNA]</scope>
    <source>
        <strain evidence="3">DSM 19823 / KCTC 23066 / CCTCC M 208030 / D25</strain>
    </source>
</reference>
<sequence length="144" mass="16129">MKKSYNHLIGIILGKLVWFGGIGVIVSMALALTNKVPDTVEWFLLVVLPFFIIGAIYYVFKYCNSIDFEGDHLIITTVKGEKMLYSVRDIQDIGVLEHRNSGVLIGYSLVLTLGGQRNKVWNLAGYSEKTLKEIIGHLPDEVDV</sequence>
<name>A0AAJ4W5K6_MYRPR</name>
<dbReference type="EMBL" id="FOFY01000012">
    <property type="protein sequence ID" value="SER27583.1"/>
    <property type="molecule type" value="Genomic_DNA"/>
</dbReference>
<gene>
    <name evidence="2" type="ORF">SAMN04488089_11217</name>
</gene>
<accession>A0AAJ4W5K6</accession>
<organism evidence="2 3">
    <name type="scientific">Myroides profundi</name>
    <dbReference type="NCBI Taxonomy" id="480520"/>
    <lineage>
        <taxon>Bacteria</taxon>
        <taxon>Pseudomonadati</taxon>
        <taxon>Bacteroidota</taxon>
        <taxon>Flavobacteriia</taxon>
        <taxon>Flavobacteriales</taxon>
        <taxon>Flavobacteriaceae</taxon>
        <taxon>Myroides</taxon>
    </lineage>
</organism>
<keyword evidence="1" id="KW-1133">Transmembrane helix</keyword>
<keyword evidence="1" id="KW-0812">Transmembrane</keyword>
<proteinExistence type="predicted"/>
<dbReference type="Proteomes" id="UP000183496">
    <property type="component" value="Unassembled WGS sequence"/>
</dbReference>
<evidence type="ECO:0000313" key="2">
    <source>
        <dbReference type="EMBL" id="SER27583.1"/>
    </source>
</evidence>